<proteinExistence type="predicted"/>
<evidence type="ECO:0000313" key="1">
    <source>
        <dbReference type="EMBL" id="QGZ59964.1"/>
    </source>
</evidence>
<organism evidence="1 2">
    <name type="scientific">Paraburkholderia acidiphila</name>
    <dbReference type="NCBI Taxonomy" id="2571747"/>
    <lineage>
        <taxon>Bacteria</taxon>
        <taxon>Pseudomonadati</taxon>
        <taxon>Pseudomonadota</taxon>
        <taxon>Betaproteobacteria</taxon>
        <taxon>Burkholderiales</taxon>
        <taxon>Burkholderiaceae</taxon>
        <taxon>Paraburkholderia</taxon>
    </lineage>
</organism>
<evidence type="ECO:0000313" key="2">
    <source>
        <dbReference type="Proteomes" id="UP000434209"/>
    </source>
</evidence>
<dbReference type="AlphaFoldDB" id="A0A7Z2JE02"/>
<sequence>MQNPVARDYRGYAVRPSAHRLPDGYFSSNLSLTRPRSAISSPKGKPWAFQIIGDATGSIPATRSVPATGFPRGRRPRTIVY</sequence>
<gene>
    <name evidence="1" type="ORF">FAZ97_34105</name>
</gene>
<accession>A0A7Z2JE02</accession>
<name>A0A7Z2JE02_9BURK</name>
<protein>
    <submittedName>
        <fullName evidence="1">Uncharacterized protein</fullName>
    </submittedName>
</protein>
<dbReference type="Proteomes" id="UP000434209">
    <property type="component" value="Chromosome 4"/>
</dbReference>
<dbReference type="KEGG" id="pacp:FAZ97_34105"/>
<dbReference type="EMBL" id="CP046912">
    <property type="protein sequence ID" value="QGZ59964.1"/>
    <property type="molecule type" value="Genomic_DNA"/>
</dbReference>
<keyword evidence="2" id="KW-1185">Reference proteome</keyword>
<reference evidence="1 2" key="1">
    <citation type="submission" date="2019-12" db="EMBL/GenBank/DDBJ databases">
        <title>Paraburkholderia acidiphila 7Q-K02 sp. nov and Paraburkholderia acidisoli DHF22 sp. nov., two strains isolated from forest soil.</title>
        <authorList>
            <person name="Gao Z."/>
            <person name="Qiu L."/>
        </authorList>
    </citation>
    <scope>NUCLEOTIDE SEQUENCE [LARGE SCALE GENOMIC DNA]</scope>
    <source>
        <strain evidence="1 2">7Q-K02</strain>
    </source>
</reference>